<dbReference type="Proteomes" id="UP001487740">
    <property type="component" value="Unassembled WGS sequence"/>
</dbReference>
<keyword evidence="1" id="KW-0472">Membrane</keyword>
<keyword evidence="1" id="KW-1133">Transmembrane helix</keyword>
<accession>A0AAW0UV90</accession>
<feature type="signal peptide" evidence="2">
    <location>
        <begin position="1"/>
        <end position="20"/>
    </location>
</feature>
<feature type="transmembrane region" description="Helical" evidence="1">
    <location>
        <begin position="60"/>
        <end position="82"/>
    </location>
</feature>
<keyword evidence="4" id="KW-1185">Reference proteome</keyword>
<evidence type="ECO:0000256" key="2">
    <source>
        <dbReference type="SAM" id="SignalP"/>
    </source>
</evidence>
<protein>
    <submittedName>
        <fullName evidence="3">Uncharacterized protein</fullName>
    </submittedName>
</protein>
<reference evidence="3 4" key="1">
    <citation type="submission" date="2023-03" db="EMBL/GenBank/DDBJ databases">
        <title>High-quality genome of Scylla paramamosain provides insights in environmental adaptation.</title>
        <authorList>
            <person name="Zhang L."/>
        </authorList>
    </citation>
    <scope>NUCLEOTIDE SEQUENCE [LARGE SCALE GENOMIC DNA]</scope>
    <source>
        <strain evidence="3">LZ_2023a</strain>
        <tissue evidence="3">Muscle</tissue>
    </source>
</reference>
<feature type="chain" id="PRO_5043553224" evidence="2">
    <location>
        <begin position="21"/>
        <end position="202"/>
    </location>
</feature>
<dbReference type="EMBL" id="JARAKH010000005">
    <property type="protein sequence ID" value="KAK8403640.1"/>
    <property type="molecule type" value="Genomic_DNA"/>
</dbReference>
<sequence>MHWTLRMLVAAACLASLTWAGQLRGNKVHNHVKKAQDEVAAMDPEERVISVGNAEGLGVFLVQLSTMSVLLLAALYCIYVVFLPSVSNRSLPWSPWKMLEQVGETIEATELLRQVTKSIDSVNARMASEERAVCRKMSLCQMGSMTSGLKFVHTFLQILRPAFPQIDQSWDGLLAGEAQEDCNLLYPECPSAILRAMFGDVY</sequence>
<name>A0AAW0UV90_SCYPA</name>
<keyword evidence="1" id="KW-0812">Transmembrane</keyword>
<dbReference type="AlphaFoldDB" id="A0AAW0UV90"/>
<evidence type="ECO:0000313" key="3">
    <source>
        <dbReference type="EMBL" id="KAK8403640.1"/>
    </source>
</evidence>
<comment type="caution">
    <text evidence="3">The sequence shown here is derived from an EMBL/GenBank/DDBJ whole genome shotgun (WGS) entry which is preliminary data.</text>
</comment>
<organism evidence="3 4">
    <name type="scientific">Scylla paramamosain</name>
    <name type="common">Mud crab</name>
    <dbReference type="NCBI Taxonomy" id="85552"/>
    <lineage>
        <taxon>Eukaryota</taxon>
        <taxon>Metazoa</taxon>
        <taxon>Ecdysozoa</taxon>
        <taxon>Arthropoda</taxon>
        <taxon>Crustacea</taxon>
        <taxon>Multicrustacea</taxon>
        <taxon>Malacostraca</taxon>
        <taxon>Eumalacostraca</taxon>
        <taxon>Eucarida</taxon>
        <taxon>Decapoda</taxon>
        <taxon>Pleocyemata</taxon>
        <taxon>Brachyura</taxon>
        <taxon>Eubrachyura</taxon>
        <taxon>Portunoidea</taxon>
        <taxon>Portunidae</taxon>
        <taxon>Portuninae</taxon>
        <taxon>Scylla</taxon>
    </lineage>
</organism>
<evidence type="ECO:0000313" key="4">
    <source>
        <dbReference type="Proteomes" id="UP001487740"/>
    </source>
</evidence>
<evidence type="ECO:0000256" key="1">
    <source>
        <dbReference type="SAM" id="Phobius"/>
    </source>
</evidence>
<gene>
    <name evidence="3" type="ORF">O3P69_000021</name>
</gene>
<proteinExistence type="predicted"/>
<keyword evidence="2" id="KW-0732">Signal</keyword>